<evidence type="ECO:0008006" key="3">
    <source>
        <dbReference type="Google" id="ProtNLM"/>
    </source>
</evidence>
<proteinExistence type="predicted"/>
<keyword evidence="2" id="KW-1185">Reference proteome</keyword>
<dbReference type="OrthoDB" id="416454at2759"/>
<dbReference type="Proteomes" id="UP000299102">
    <property type="component" value="Unassembled WGS sequence"/>
</dbReference>
<dbReference type="AlphaFoldDB" id="A0A4C1VVE7"/>
<accession>A0A4C1VVE7</accession>
<organism evidence="1 2">
    <name type="scientific">Eumeta variegata</name>
    <name type="common">Bagworm moth</name>
    <name type="synonym">Eumeta japonica</name>
    <dbReference type="NCBI Taxonomy" id="151549"/>
    <lineage>
        <taxon>Eukaryota</taxon>
        <taxon>Metazoa</taxon>
        <taxon>Ecdysozoa</taxon>
        <taxon>Arthropoda</taxon>
        <taxon>Hexapoda</taxon>
        <taxon>Insecta</taxon>
        <taxon>Pterygota</taxon>
        <taxon>Neoptera</taxon>
        <taxon>Endopterygota</taxon>
        <taxon>Lepidoptera</taxon>
        <taxon>Glossata</taxon>
        <taxon>Ditrysia</taxon>
        <taxon>Tineoidea</taxon>
        <taxon>Psychidae</taxon>
        <taxon>Oiketicinae</taxon>
        <taxon>Eumeta</taxon>
    </lineage>
</organism>
<evidence type="ECO:0000313" key="1">
    <source>
        <dbReference type="EMBL" id="GBP42741.1"/>
    </source>
</evidence>
<reference evidence="1 2" key="1">
    <citation type="journal article" date="2019" name="Commun. Biol.">
        <title>The bagworm genome reveals a unique fibroin gene that provides high tensile strength.</title>
        <authorList>
            <person name="Kono N."/>
            <person name="Nakamura H."/>
            <person name="Ohtoshi R."/>
            <person name="Tomita M."/>
            <person name="Numata K."/>
            <person name="Arakawa K."/>
        </authorList>
    </citation>
    <scope>NUCLEOTIDE SEQUENCE [LARGE SCALE GENOMIC DNA]</scope>
</reference>
<dbReference type="EMBL" id="BGZK01000423">
    <property type="protein sequence ID" value="GBP42741.1"/>
    <property type="molecule type" value="Genomic_DNA"/>
</dbReference>
<comment type="caution">
    <text evidence="1">The sequence shown here is derived from an EMBL/GenBank/DDBJ whole genome shotgun (WGS) entry which is preliminary data.</text>
</comment>
<name>A0A4C1VVE7_EUMVA</name>
<evidence type="ECO:0000313" key="2">
    <source>
        <dbReference type="Proteomes" id="UP000299102"/>
    </source>
</evidence>
<protein>
    <recommendedName>
        <fullName evidence="3">Reverse transcriptase domain-containing protein</fullName>
    </recommendedName>
</protein>
<gene>
    <name evidence="1" type="ORF">EVAR_23379_1</name>
</gene>
<sequence>MKKLQTADISNKHYQTYRGLPERSQNLQSLQKPPTAMRNRYHTESPSVLFWCSVIFNLHVHDVWDHRDRIRGLKLSQHADDLCTLNRSPNPNCTTCRAGWAVDTIINYYRRWGLKCNADETECAMYIHKRNYCRTIRIRDEVIEYKNNIKYFGVHLEQDYDHRQTGGLCSPEGATTSGALASVVGWHAKADLTGRLAVVQAYLHPILVYSVVQLLSRYSKTNLLKTQRQYRIALKTTGRFPRRLDTTQLWEMLDWDP</sequence>